<dbReference type="EMBL" id="JBHUFZ010000003">
    <property type="protein sequence ID" value="MFD1888762.1"/>
    <property type="molecule type" value="Genomic_DNA"/>
</dbReference>
<dbReference type="InterPro" id="IPR039569">
    <property type="entry name" value="FAS1-like_DH_region"/>
</dbReference>
<dbReference type="PIRSF" id="PIRSF018072">
    <property type="entry name" value="UCP018072"/>
    <property type="match status" value="1"/>
</dbReference>
<dbReference type="Proteomes" id="UP001597326">
    <property type="component" value="Unassembled WGS sequence"/>
</dbReference>
<organism evidence="2 3">
    <name type="scientific">Luteococcus peritonei</name>
    <dbReference type="NCBI Taxonomy" id="88874"/>
    <lineage>
        <taxon>Bacteria</taxon>
        <taxon>Bacillati</taxon>
        <taxon>Actinomycetota</taxon>
        <taxon>Actinomycetes</taxon>
        <taxon>Propionibacteriales</taxon>
        <taxon>Propionibacteriaceae</taxon>
        <taxon>Luteococcus</taxon>
    </lineage>
</organism>
<dbReference type="InterPro" id="IPR029069">
    <property type="entry name" value="HotDog_dom_sf"/>
</dbReference>
<dbReference type="RefSeq" id="WP_343871847.1">
    <property type="nucleotide sequence ID" value="NZ_BAAAIX010000003.1"/>
</dbReference>
<sequence>MPITPEHVGRSYPPTEPYRVSRAKIAEFAQALGGRDGGDPNPAYAGSSPVAPPTFAMVIGARAWQALFDDPELDLALMRTMHADQRFDWARPMREGDDVVARLTIEKVRSRGATDMVTVAVRMQTVDGEDLCIATSQLIHTREDA</sequence>
<dbReference type="Gene3D" id="3.10.129.10">
    <property type="entry name" value="Hotdog Thioesterase"/>
    <property type="match status" value="1"/>
</dbReference>
<evidence type="ECO:0000313" key="2">
    <source>
        <dbReference type="EMBL" id="MFD1888762.1"/>
    </source>
</evidence>
<dbReference type="SUPFAM" id="SSF54637">
    <property type="entry name" value="Thioesterase/thiol ester dehydrase-isomerase"/>
    <property type="match status" value="1"/>
</dbReference>
<protein>
    <submittedName>
        <fullName evidence="2">MaoC family dehydratase N-terminal domain-containing protein</fullName>
    </submittedName>
</protein>
<reference evidence="3" key="1">
    <citation type="journal article" date="2019" name="Int. J. Syst. Evol. Microbiol.">
        <title>The Global Catalogue of Microorganisms (GCM) 10K type strain sequencing project: providing services to taxonomists for standard genome sequencing and annotation.</title>
        <authorList>
            <consortium name="The Broad Institute Genomics Platform"/>
            <consortium name="The Broad Institute Genome Sequencing Center for Infectious Disease"/>
            <person name="Wu L."/>
            <person name="Ma J."/>
        </authorList>
    </citation>
    <scope>NUCLEOTIDE SEQUENCE [LARGE SCALE GENOMIC DNA]</scope>
    <source>
        <strain evidence="3">CAIM 431</strain>
    </source>
</reference>
<dbReference type="CDD" id="cd03441">
    <property type="entry name" value="R_hydratase_like"/>
    <property type="match status" value="1"/>
</dbReference>
<gene>
    <name evidence="2" type="ORF">ACFSCS_01000</name>
</gene>
<dbReference type="Pfam" id="PF13452">
    <property type="entry name" value="FAS1_DH_region"/>
    <property type="match status" value="1"/>
</dbReference>
<keyword evidence="3" id="KW-1185">Reference proteome</keyword>
<name>A0ABW4RR12_9ACTN</name>
<dbReference type="InterPro" id="IPR016709">
    <property type="entry name" value="HadA-like"/>
</dbReference>
<proteinExistence type="predicted"/>
<comment type="caution">
    <text evidence="2">The sequence shown here is derived from an EMBL/GenBank/DDBJ whole genome shotgun (WGS) entry which is preliminary data.</text>
</comment>
<evidence type="ECO:0000313" key="3">
    <source>
        <dbReference type="Proteomes" id="UP001597326"/>
    </source>
</evidence>
<accession>A0ABW4RR12</accession>
<feature type="domain" description="FAS1-like dehydratase" evidence="1">
    <location>
        <begin position="7"/>
        <end position="132"/>
    </location>
</feature>
<evidence type="ECO:0000259" key="1">
    <source>
        <dbReference type="Pfam" id="PF13452"/>
    </source>
</evidence>